<dbReference type="PROSITE" id="PS01360">
    <property type="entry name" value="ZF_MYND_1"/>
    <property type="match status" value="1"/>
</dbReference>
<evidence type="ECO:0000256" key="3">
    <source>
        <dbReference type="ARBA" id="ARBA00022833"/>
    </source>
</evidence>
<evidence type="ECO:0000256" key="2">
    <source>
        <dbReference type="ARBA" id="ARBA00022771"/>
    </source>
</evidence>
<feature type="region of interest" description="Disordered" evidence="5">
    <location>
        <begin position="154"/>
        <end position="238"/>
    </location>
</feature>
<keyword evidence="2 4" id="KW-0863">Zinc-finger</keyword>
<reference evidence="7" key="1">
    <citation type="submission" date="2022-12" db="EMBL/GenBank/DDBJ databases">
        <title>Genome assemblies of Blomia tropicalis.</title>
        <authorList>
            <person name="Cui Y."/>
        </authorList>
    </citation>
    <scope>NUCLEOTIDE SEQUENCE</scope>
    <source>
        <tissue evidence="7">Adult mites</tissue>
    </source>
</reference>
<name>A0A9Q0ME99_BLOTA</name>
<feature type="compositionally biased region" description="Low complexity" evidence="5">
    <location>
        <begin position="2130"/>
        <end position="2141"/>
    </location>
</feature>
<evidence type="ECO:0000259" key="6">
    <source>
        <dbReference type="PROSITE" id="PS50865"/>
    </source>
</evidence>
<dbReference type="InterPro" id="IPR002893">
    <property type="entry name" value="Znf_MYND"/>
</dbReference>
<evidence type="ECO:0000256" key="1">
    <source>
        <dbReference type="ARBA" id="ARBA00022723"/>
    </source>
</evidence>
<sequence length="2432" mass="284522">MPQGQDDQNQNDSNQQQPYNDPNQQQPYYDQNQQQPYHDQNQQQPYYDPNQQQPYFDPNQQQPNYDPNQQQPYFDPNQQQPYFDPNQQQPYFDPNQQQPYYDPNQQPPNYYYTYQQQPSYYYTYQQQPYYDPNQQQLYYDPNQQQPNYYTYQQQPYYDPNQQQPCYDPNQQQLYYDPNQQQPYYDPNQQQLYIDPNQQQPYIDPNQQQPYLDPNQQQPYIDPNQQQPYIDPNQQQPYIDPNQQQLYYDSNQQQVYYDPNLQQVYYDLNHQQSYYDPNQQQLYYDPNQQQSYYDPNQQQLYYDSNQQQVYYDPNQQQVYYDPNQQQVYYDLNQQQLYYDPNQQQSYYDPNQQQSFYDPNQQQLYYYDPYQLPPYYYYTYQQPQYYSGFDINSLPRNFHFRYTRLEGYPNEWIENLPIYQYADFSTYGSYAQPKYSRAPKTGKINKLKRRPRGIELSKELTNLFMEQEMPSILMSSQKLQTFLQDISPLDQNNNNLQKRNENLIAYTFEKLSLTLSKDIVSCIHYNQKSLSSANKLIKKGFETLAKAESKKNDPNFFTICNKGIGLFGLTLRHLPPTNNLTNQQQQGSKRLAEYKEESVFDFYNKALFGIVYSYQLSDKGGPCYYNAITKWITNLMKTLHYGHILDRTERISIDQFRMFFGEQINALIDTQITDENSKRHLLKQYSNLTKCWDDLILIRMFFLVRRSQALMSHLFNIYFDRRRFHRLFRTKFSHDVQWDMLKQLSSNETKYNANVTRIPLQFLKPNKKSVSTLTHNNSTDMFCHARLVHDHKCSSYSMVANGSINKGSVIFSVPLLSFQWKKSNFCVNCFKNIEGFTLVSCDNCSRSTFCSKVCLQKSKMNGRHLNCDHFGGNHMNKLSKLLYQLIKLMNPQIHDLSQSLNDGIMQIINMLSTNDPKHTAQSNSNPLQFAIKCFLTNRTFDEYSIPHENCGMRKKFIEKMNYHNFTEAIHLAMVSEANKQSTCDEVRNLNRNDSKPIPDLFTDVQIKSKILVLYNILTRLDYHPATHSKIKAPKKGKPIDCDERERVTYGHGWDIGTSLVRYSCRPNTIRQLNLNTGNIEYIAMENIEPNQPLTIKWGYECAALFDDVAARKRWIFNHYHIDCQCSEQCRSIKIGDLELKYWQLNLFSIAYNSVLADTNFMQNFNQKDFEFELAQGEQSYFQYRCYHFNEHEKRNKFMDANKMATQPSTSPKSTAAPAAKHGSSSSEEDLEQMYQPQQVHDHTKSSVKKKVSTRQELLKNIQSKFGEPTFQQFDAVFMFAVENGKQYLEEMINEKGNKHQQVTNQKNECQINKNDEHVDNLFQSAKYQFPELESYFGQTIPFRRDANSMIRTRRFGDAEQKFRQLMQQNIIGTNTIEFSMTVAALALLNMDIRLGNRKAFDRYAWLWFRRCATIKRQPNSTIAERLANILFRDLKRNIANQCRTMTQWTVKFTQEKMRMVDDILLFEAFAIHHKDTKGMITYKRFKSLRRMLTDMLITESALVDDWVHEMESIVGTSEHLEKNVDNMPQLVVNLFDHVSIVDGPNQSLVTRESIGKNMILFAEPLIAFRPFSGSMHNLCGRCHRKLRERVTNSCSTCNRIMFCDDICHHGWQHSTNCEAINAKLYHSLLMQLTMADPKIWSIVFKRYGDSIPICSDMKLDLSLLIDTIYISHIKIGGGLRSPGEIYSWLYRLSQHPQIYLSLTEHDCCTLDKRQQVQKLDAFRFGAGIGLIGGTILSYSCQPNVYRRFNKESGTIEYISRRYLKQGEQLTLDIGFPISNNRQRKKVIQKTVARILNIPPCSCSCSTNVSTDSTGYRGRNFRRQPNHGNAIQKARIELIQLLNTKYPNGVKFSELNAAFVEIKKNSNTYMEALKKKATLLSKNSKSAEALCMAARCLFPEMQVALGKVVHFPNDVNNNNRLKRYRAALRKFKQVIIITPCEVNQPRTMVKRTNSKSTVASSSSSKSNNSTKMVDSTQSALSYAYFGLALLNLPEYLNRPYEFEHYAKMWLRRCGHVTLPTNDSALIAQMLATKLYNNHLQLINKQLSSSITSTAQMKIIRRQIRELDDILLVETFANHQKADRMRKTRQVCGRYRRIKKEIGSKLITETIFDSWQLREPKKNNTKQEKSTNGEQQQQQQNTQNEQMANGKNLFDVVELTNDGNLVARININSGHVLFREPMLAFKSSNNSQVLCSNCYRKPQSQLSRVSCFNCNRAYFCNRECLDEAISSGRHRSGCHREPISKVVSLAFSLLQTSASTDEVAALFDAIRQKHWIGENGANSDQSSQVKLDLLVDVLQLLWCMGFVDDDDIHKKNISHDKISQLYQVLHVVSTCPQTYVPLISGGFGRKVVYGYGMGSLGSFFGSGRTNVVQRFDENRGLIEYITKSKINAGNFLILGYSKHSSQHQQQHNPASIMVNGPNAKNWIRQLQIQTCK</sequence>
<feature type="region of interest" description="Disordered" evidence="5">
    <location>
        <begin position="1946"/>
        <end position="1968"/>
    </location>
</feature>
<evidence type="ECO:0000313" key="7">
    <source>
        <dbReference type="EMBL" id="KAJ6222707.1"/>
    </source>
</evidence>
<dbReference type="InterPro" id="IPR050869">
    <property type="entry name" value="H3K4_H4K5_MeTrfase"/>
</dbReference>
<feature type="compositionally biased region" description="Basic and acidic residues" evidence="5">
    <location>
        <begin position="2114"/>
        <end position="2127"/>
    </location>
</feature>
<dbReference type="SUPFAM" id="SSF82199">
    <property type="entry name" value="SET domain"/>
    <property type="match status" value="2"/>
</dbReference>
<dbReference type="PROSITE" id="PS50865">
    <property type="entry name" value="ZF_MYND_2"/>
    <property type="match status" value="1"/>
</dbReference>
<keyword evidence="8" id="KW-1185">Reference proteome</keyword>
<gene>
    <name evidence="7" type="ORF">RDWZM_001252</name>
</gene>
<feature type="compositionally biased region" description="Low complexity" evidence="5">
    <location>
        <begin position="1202"/>
        <end position="1218"/>
    </location>
</feature>
<dbReference type="Proteomes" id="UP001142055">
    <property type="component" value="Chromosome 1"/>
</dbReference>
<evidence type="ECO:0000256" key="4">
    <source>
        <dbReference type="PROSITE-ProRule" id="PRU00134"/>
    </source>
</evidence>
<dbReference type="EMBL" id="JAPWDV010000001">
    <property type="protein sequence ID" value="KAJ6222707.1"/>
    <property type="molecule type" value="Genomic_DNA"/>
</dbReference>
<organism evidence="7 8">
    <name type="scientific">Blomia tropicalis</name>
    <name type="common">Mite</name>
    <dbReference type="NCBI Taxonomy" id="40697"/>
    <lineage>
        <taxon>Eukaryota</taxon>
        <taxon>Metazoa</taxon>
        <taxon>Ecdysozoa</taxon>
        <taxon>Arthropoda</taxon>
        <taxon>Chelicerata</taxon>
        <taxon>Arachnida</taxon>
        <taxon>Acari</taxon>
        <taxon>Acariformes</taxon>
        <taxon>Sarcoptiformes</taxon>
        <taxon>Astigmata</taxon>
        <taxon>Glycyphagoidea</taxon>
        <taxon>Echimyopodidae</taxon>
        <taxon>Blomia</taxon>
    </lineage>
</organism>
<feature type="region of interest" description="Disordered" evidence="5">
    <location>
        <begin position="2114"/>
        <end position="2141"/>
    </location>
</feature>
<evidence type="ECO:0000313" key="8">
    <source>
        <dbReference type="Proteomes" id="UP001142055"/>
    </source>
</evidence>
<proteinExistence type="predicted"/>
<dbReference type="GO" id="GO:0008270">
    <property type="term" value="F:zinc ion binding"/>
    <property type="evidence" value="ECO:0007669"/>
    <property type="project" value="UniProtKB-KW"/>
</dbReference>
<evidence type="ECO:0000256" key="5">
    <source>
        <dbReference type="SAM" id="MobiDB-lite"/>
    </source>
</evidence>
<feature type="compositionally biased region" description="Low complexity" evidence="5">
    <location>
        <begin position="1951"/>
        <end position="1968"/>
    </location>
</feature>
<keyword evidence="1" id="KW-0479">Metal-binding</keyword>
<accession>A0A9Q0ME99</accession>
<comment type="caution">
    <text evidence="7">The sequence shown here is derived from an EMBL/GenBank/DDBJ whole genome shotgun (WGS) entry which is preliminary data.</text>
</comment>
<feature type="domain" description="MYND-type" evidence="6">
    <location>
        <begin position="2191"/>
        <end position="2234"/>
    </location>
</feature>
<dbReference type="Gene3D" id="2.170.270.10">
    <property type="entry name" value="SET domain"/>
    <property type="match status" value="1"/>
</dbReference>
<dbReference type="InterPro" id="IPR046341">
    <property type="entry name" value="SET_dom_sf"/>
</dbReference>
<feature type="region of interest" description="Disordered" evidence="5">
    <location>
        <begin position="1"/>
        <end position="112"/>
    </location>
</feature>
<dbReference type="PANTHER" id="PTHR12197">
    <property type="entry name" value="HISTONE-LYSINE N-METHYLTRANSFERASE SMYD"/>
    <property type="match status" value="1"/>
</dbReference>
<keyword evidence="3" id="KW-0862">Zinc</keyword>
<protein>
    <recommendedName>
        <fullName evidence="6">MYND-type domain-containing protein</fullName>
    </recommendedName>
</protein>
<feature type="region of interest" description="Disordered" evidence="5">
    <location>
        <begin position="1201"/>
        <end position="1249"/>
    </location>
</feature>